<keyword evidence="3 5" id="KW-0106">Calcium</keyword>
<dbReference type="GO" id="GO:0016342">
    <property type="term" value="C:catenin complex"/>
    <property type="evidence" value="ECO:0007669"/>
    <property type="project" value="TreeGrafter"/>
</dbReference>
<keyword evidence="8" id="KW-0732">Signal</keyword>
<feature type="signal peptide" evidence="8">
    <location>
        <begin position="1"/>
        <end position="20"/>
    </location>
</feature>
<feature type="compositionally biased region" description="Polar residues" evidence="6">
    <location>
        <begin position="1858"/>
        <end position="1871"/>
    </location>
</feature>
<name>A0A8B8IMK9_VANTA</name>
<dbReference type="InterPro" id="IPR015919">
    <property type="entry name" value="Cadherin-like_sf"/>
</dbReference>
<evidence type="ECO:0000256" key="3">
    <source>
        <dbReference type="ARBA" id="ARBA00022837"/>
    </source>
</evidence>
<organism evidence="10 11">
    <name type="scientific">Vanessa tameamea</name>
    <name type="common">Kamehameha butterfly</name>
    <dbReference type="NCBI Taxonomy" id="334116"/>
    <lineage>
        <taxon>Eukaryota</taxon>
        <taxon>Metazoa</taxon>
        <taxon>Ecdysozoa</taxon>
        <taxon>Arthropoda</taxon>
        <taxon>Hexapoda</taxon>
        <taxon>Insecta</taxon>
        <taxon>Pterygota</taxon>
        <taxon>Neoptera</taxon>
        <taxon>Endopterygota</taxon>
        <taxon>Lepidoptera</taxon>
        <taxon>Glossata</taxon>
        <taxon>Ditrysia</taxon>
        <taxon>Papilionoidea</taxon>
        <taxon>Nymphalidae</taxon>
        <taxon>Nymphalinae</taxon>
        <taxon>Vanessa</taxon>
    </lineage>
</organism>
<reference evidence="11 12" key="1">
    <citation type="submission" date="2025-05" db="UniProtKB">
        <authorList>
            <consortium name="RefSeq"/>
        </authorList>
    </citation>
    <scope>IDENTIFICATION</scope>
    <source>
        <tissue evidence="11 12">Whole body</tissue>
    </source>
</reference>
<dbReference type="GO" id="GO:0045296">
    <property type="term" value="F:cadherin binding"/>
    <property type="evidence" value="ECO:0007669"/>
    <property type="project" value="TreeGrafter"/>
</dbReference>
<evidence type="ECO:0000256" key="6">
    <source>
        <dbReference type="SAM" id="MobiDB-lite"/>
    </source>
</evidence>
<dbReference type="CDD" id="cd11304">
    <property type="entry name" value="Cadherin_repeat"/>
    <property type="match status" value="13"/>
</dbReference>
<gene>
    <name evidence="11 12" type="primary">LOC113402342</name>
</gene>
<dbReference type="Gene3D" id="2.60.40.60">
    <property type="entry name" value="Cadherins"/>
    <property type="match status" value="13"/>
</dbReference>
<dbReference type="OrthoDB" id="6252479at2759"/>
<dbReference type="PRINTS" id="PR00205">
    <property type="entry name" value="CADHERIN"/>
</dbReference>
<sequence>MTMCARVVLVLFALVETAICCNFYPSGEYLKFVRIPENLSVGEEVLQVEVHPRKNLVLQPVDREDDSNLFTYRDINRTHVSVVLAQSVDSLVDNDSPQNVVKFRLGCDFDTGDDLISAYLSVTVYIEDINDNVPMFLDTPYRITVDELTPPGLTIFKGIRAFDRDKPNTPNSDVQYTITSGDDNGRFVLESSHKPYLILNKPLDFDTGDKEFVLAITASDRGSPPRSSNATVHIVVQDNDDLPPKFTFDVYRTKIPEFYPILGKRIHKELVFAHPIRAFDQDAGVAAPVRYELVSGNDRRLFLLSALNGSLFLEKEVDLDAETALPGNTFVLQIQASQVDNPLKVAQARVEIEIMDLNDNLPDFEVDFYNISIVENLPNGFSVLQVMATDKDQGDNGEFTYQLNDPKGAFSIDPRTGWLTVRNQTELDREQHSSLRMKVYANEKNPSVVGTFLDKQRLPKWHRSPSTSRTPLKDKTTYVFPDKTGSSSENVEYFEESRQLMSFVTVEVTLLDANDNNPVFIPSNLYEFTVKYDAFVGTEIGKVKAVDPDLGRNGMVLYDLQRTSNLTITSPFQVDAETGMIILVESPILEGRHALFIEASDRPANPSERRYSLAVVTIDVIGDHKGSKADKPDFIGSPYEFWVGSNVGIGTSVGQIKVNDAMKKSDVTYDLLHGYEEGVPFAVEERSGVITVINELSKFDRPLFDFEAVAIQEKLNITISTNATVHVVDVNDERGVFLKGTHSPFVFHVKENVAGAIIGHIFPVNSSSFSNNSGNINFIIANQLDVADEIAIGPDGTIYAQKSLDREKRDVYRMTVIAEFNKGVISGAGLYQILIHVDDENDNPPIFDMSVYEGFITENAKTGTEVKMSNRIQAKDSDIGQNAVFMYTLFGDGHDLFNVNDETGVLTYVGSKLDREEKSVYLLKLVARDKGSLKSEAKLTINILDENDNKPKYKKIIIPFGEPVDLLEVDEQTSLKIYKEKINNITGNVSKLEAKPKNKFPVTENAPLFLVPENIAVGTTILKLNAIDMDSGVNGQLRYEFVSEVFMPPYALPANALQVKRYFVIDERHGHIVVARALPPESEFRLNISALDGGDLSDHITIRLFVKDVNDHFPMFKKAWYNFNVEEAQYSRRVLGKVDATDADFGQNSNLTYFLQPSSKDIPFEISSLNGVLSVNGVLDREKEDKYTLTVVARDNGQDKKLSSSVSVEIQVLDVNDIAPKFFAYDDLLEWKHPEADELSNHNFESVMMMPVYKATLEENAPIGTTVTRVYANDSDFVGNGNGLILYSLPQRKNQMNMFTIDSKEGILTTTTRLDYESQKVHNVTVVASDLGSPSLSSTAIVMLSVKDIPDEVEVSDKPVFISRYYELEIEENVHTPVELVTLNLTEHYENFKMKYFVLNDNDTDIKKSFVIDPRNGTLYLIRSPDREIRDTYEIIVRVERQKISRELPHMIYPVADDVLEGMSKYDVKVVVRIKDVNDNPPKFMNGGRPMVTAIPTTAPFGYEVIQLQASDADIGINSDIRYQVINSEGARFSVDSISGRVRVAGSFQRDAGRVIGFDVKATDRRGADDGRSAIVNVFVYVLNENKQLVMVLGGKPVEVEKEMDNITKHLSNMTGFDIRVRRIETSPKGAMDGYATNMYIYAVDPISNAIIDMEVLQKSLTKREVFLRHNLAGFKVLEVGDTAMVQARSGQMLSTMEISVVALGCIVFIGACTTAICILCVKKTRRNRHKPFSQQRLNAFSTEHLTKYGGLFPSGNNQCQELNQSFSEADSYVDVINQSTLKKTCPHGNAVEEFGKAHQKCVKGQFTDINGKEKHERMCIKFNQRSMQKRKGQDTSITSVNSSGQDSGIAEARCPCGQSTTHTSEESSGCSYEDSLKSNNNQDRKSFHADQDNRFIRRASFNHQPVDTRRYNHRRQSFSENLQRHFPSFERIGSGGRISRQISTPNVSTQPSYFLNGKKNYRKKEVINEPMVDYDHSEVDDVFDTRLDRRLSGKNNRKGSFMDLGQTAVFVATPATAEIIRRQGSERIMFARPL</sequence>
<dbReference type="SMART" id="SM00112">
    <property type="entry name" value="CA"/>
    <property type="match status" value="12"/>
</dbReference>
<keyword evidence="10" id="KW-1185">Reference proteome</keyword>
<feature type="domain" description="Cadherin" evidence="9">
    <location>
        <begin position="276"/>
        <end position="364"/>
    </location>
</feature>
<accession>A0A8B8IMK9</accession>
<dbReference type="PANTHER" id="PTHR24027:SF438">
    <property type="entry name" value="CADHERIN 23"/>
    <property type="match status" value="1"/>
</dbReference>
<keyword evidence="2" id="KW-0677">Repeat</keyword>
<dbReference type="InterPro" id="IPR002126">
    <property type="entry name" value="Cadherin-like_dom"/>
</dbReference>
<feature type="domain" description="Cadherin" evidence="9">
    <location>
        <begin position="709"/>
        <end position="847"/>
    </location>
</feature>
<dbReference type="PROSITE" id="PS00232">
    <property type="entry name" value="CADHERIN_1"/>
    <property type="match status" value="6"/>
</dbReference>
<evidence type="ECO:0000313" key="10">
    <source>
        <dbReference type="Proteomes" id="UP001652626"/>
    </source>
</evidence>
<keyword evidence="7" id="KW-0812">Transmembrane</keyword>
<evidence type="ECO:0000256" key="2">
    <source>
        <dbReference type="ARBA" id="ARBA00022737"/>
    </source>
</evidence>
<dbReference type="GO" id="GO:0007163">
    <property type="term" value="P:establishment or maintenance of cell polarity"/>
    <property type="evidence" value="ECO:0007669"/>
    <property type="project" value="UniProtKB-ARBA"/>
</dbReference>
<feature type="domain" description="Cadherin" evidence="9">
    <location>
        <begin position="1003"/>
        <end position="1116"/>
    </location>
</feature>
<dbReference type="Pfam" id="PF00028">
    <property type="entry name" value="Cadherin"/>
    <property type="match status" value="9"/>
</dbReference>
<evidence type="ECO:0000256" key="8">
    <source>
        <dbReference type="SAM" id="SignalP"/>
    </source>
</evidence>
<dbReference type="GO" id="GO:0008104">
    <property type="term" value="P:intracellular protein localization"/>
    <property type="evidence" value="ECO:0007669"/>
    <property type="project" value="UniProtKB-ARBA"/>
</dbReference>
<dbReference type="GO" id="GO:0001736">
    <property type="term" value="P:establishment of planar polarity"/>
    <property type="evidence" value="ECO:0007669"/>
    <property type="project" value="UniProtKB-ARBA"/>
</dbReference>
<feature type="compositionally biased region" description="Polar residues" evidence="6">
    <location>
        <begin position="1835"/>
        <end position="1847"/>
    </location>
</feature>
<evidence type="ECO:0000256" key="5">
    <source>
        <dbReference type="PROSITE-ProRule" id="PRU00043"/>
    </source>
</evidence>
<dbReference type="RefSeq" id="XP_064072411.1">
    <property type="nucleotide sequence ID" value="XM_064216341.1"/>
</dbReference>
<proteinExistence type="predicted"/>
<evidence type="ECO:0000313" key="12">
    <source>
        <dbReference type="RefSeq" id="XP_064072411.1"/>
    </source>
</evidence>
<feature type="domain" description="Cadherin" evidence="9">
    <location>
        <begin position="1249"/>
        <end position="1361"/>
    </location>
</feature>
<evidence type="ECO:0000259" key="9">
    <source>
        <dbReference type="PROSITE" id="PS50268"/>
    </source>
</evidence>
<dbReference type="OMA" id="NCAVGTE"/>
<feature type="domain" description="Cadherin" evidence="9">
    <location>
        <begin position="1117"/>
        <end position="1222"/>
    </location>
</feature>
<dbReference type="GO" id="GO:0007156">
    <property type="term" value="P:homophilic cell adhesion via plasma membrane adhesion molecules"/>
    <property type="evidence" value="ECO:0007669"/>
    <property type="project" value="InterPro"/>
</dbReference>
<feature type="domain" description="Cadherin" evidence="9">
    <location>
        <begin position="1362"/>
        <end position="1484"/>
    </location>
</feature>
<feature type="domain" description="Cadherin" evidence="9">
    <location>
        <begin position="848"/>
        <end position="953"/>
    </location>
</feature>
<feature type="transmembrane region" description="Helical" evidence="7">
    <location>
        <begin position="1699"/>
        <end position="1722"/>
    </location>
</feature>
<protein>
    <submittedName>
        <fullName evidence="11 12">Cadherin-89D isoform X1</fullName>
    </submittedName>
</protein>
<evidence type="ECO:0000256" key="7">
    <source>
        <dbReference type="SAM" id="Phobius"/>
    </source>
</evidence>
<feature type="domain" description="Cadherin" evidence="9">
    <location>
        <begin position="1487"/>
        <end position="1599"/>
    </location>
</feature>
<feature type="chain" id="PRO_5045020304" evidence="8">
    <location>
        <begin position="21"/>
        <end position="2035"/>
    </location>
</feature>
<dbReference type="GO" id="GO:0005509">
    <property type="term" value="F:calcium ion binding"/>
    <property type="evidence" value="ECO:0007669"/>
    <property type="project" value="UniProtKB-UniRule"/>
</dbReference>
<dbReference type="RefSeq" id="XP_026498345.2">
    <property type="nucleotide sequence ID" value="XM_026642560.2"/>
</dbReference>
<keyword evidence="7" id="KW-1133">Transmembrane helix</keyword>
<dbReference type="GO" id="GO:0016477">
    <property type="term" value="P:cell migration"/>
    <property type="evidence" value="ECO:0007669"/>
    <property type="project" value="TreeGrafter"/>
</dbReference>
<feature type="domain" description="Cadherin" evidence="9">
    <location>
        <begin position="137"/>
        <end position="246"/>
    </location>
</feature>
<feature type="region of interest" description="Disordered" evidence="6">
    <location>
        <begin position="1826"/>
        <end position="1893"/>
    </location>
</feature>
<comment type="subcellular location">
    <subcellularLocation>
        <location evidence="1">Membrane</location>
    </subcellularLocation>
</comment>
<evidence type="ECO:0000313" key="11">
    <source>
        <dbReference type="RefSeq" id="XP_026498345.2"/>
    </source>
</evidence>
<dbReference type="PROSITE" id="PS50268">
    <property type="entry name" value="CADHERIN_2"/>
    <property type="match status" value="11"/>
</dbReference>
<dbReference type="PANTHER" id="PTHR24027">
    <property type="entry name" value="CADHERIN-23"/>
    <property type="match status" value="1"/>
</dbReference>
<feature type="domain" description="Cadherin" evidence="9">
    <location>
        <begin position="365"/>
        <end position="520"/>
    </location>
</feature>
<dbReference type="SUPFAM" id="SSF49313">
    <property type="entry name" value="Cadherin-like"/>
    <property type="match status" value="12"/>
</dbReference>
<feature type="domain" description="Cadherin" evidence="9">
    <location>
        <begin position="522"/>
        <end position="634"/>
    </location>
</feature>
<evidence type="ECO:0000256" key="1">
    <source>
        <dbReference type="ARBA" id="ARBA00004370"/>
    </source>
</evidence>
<evidence type="ECO:0000256" key="4">
    <source>
        <dbReference type="ARBA" id="ARBA00023136"/>
    </source>
</evidence>
<dbReference type="GeneID" id="113402342"/>
<feature type="compositionally biased region" description="Basic and acidic residues" evidence="6">
    <location>
        <begin position="1883"/>
        <end position="1893"/>
    </location>
</feature>
<dbReference type="GO" id="GO:0008013">
    <property type="term" value="F:beta-catenin binding"/>
    <property type="evidence" value="ECO:0007669"/>
    <property type="project" value="TreeGrafter"/>
</dbReference>
<dbReference type="InterPro" id="IPR020894">
    <property type="entry name" value="Cadherin_CS"/>
</dbReference>
<keyword evidence="4 7" id="KW-0472">Membrane</keyword>
<dbReference type="InterPro" id="IPR039808">
    <property type="entry name" value="Cadherin"/>
</dbReference>
<dbReference type="Proteomes" id="UP001652626">
    <property type="component" value="Chromosome 12"/>
</dbReference>